<comment type="function">
    <text evidence="15">Non-classical phosphatidylinositol (PtdIns) transfer protein (PITP), which exhibits PtdIns-binding/transfer activity in the absence of detectable PtdCho-binding/transfer activity. Regulates PtdIns(4,5)P2 homeostasis at the plasma membrane. Heme-binding protein that may play a role in organic oxidant-induced stress responses.</text>
</comment>
<evidence type="ECO:0000313" key="20">
    <source>
        <dbReference type="Proteomes" id="UP000243015"/>
    </source>
</evidence>
<keyword evidence="11" id="KW-0408">Iron</keyword>
<dbReference type="PANTHER" id="PTHR47669">
    <property type="entry name" value="PHOSPHATIDYLINOSITOL TRANSFER PROTEIN SFH5"/>
    <property type="match status" value="1"/>
</dbReference>
<dbReference type="GO" id="GO:0032541">
    <property type="term" value="C:cortical endoplasmic reticulum"/>
    <property type="evidence" value="ECO:0007669"/>
    <property type="project" value="TreeGrafter"/>
</dbReference>
<dbReference type="FunFam" id="3.40.525.10:FF:000017">
    <property type="entry name" value="Phosphatidylinositol transfer protein sfh5"/>
    <property type="match status" value="1"/>
</dbReference>
<keyword evidence="8" id="KW-0479">Metal-binding</keyword>
<comment type="subcellular location">
    <subcellularLocation>
        <location evidence="16">Cytoplasm</location>
    </subcellularLocation>
    <subcellularLocation>
        <location evidence="2 16">Endoplasmic reticulum membrane</location>
        <topology evidence="2 16">Peripheral membrane protein</topology>
    </subcellularLocation>
    <subcellularLocation>
        <location evidence="16">Microsome membrane</location>
        <topology evidence="16">Peripheral membrane protein</topology>
    </subcellularLocation>
</comment>
<evidence type="ECO:0000256" key="11">
    <source>
        <dbReference type="ARBA" id="ARBA00023004"/>
    </source>
</evidence>
<evidence type="ECO:0000256" key="10">
    <source>
        <dbReference type="ARBA" id="ARBA00022848"/>
    </source>
</evidence>
<evidence type="ECO:0000256" key="4">
    <source>
        <dbReference type="ARBA" id="ARBA00018320"/>
    </source>
</evidence>
<feature type="compositionally biased region" description="Basic and acidic residues" evidence="17">
    <location>
        <begin position="421"/>
        <end position="430"/>
    </location>
</feature>
<dbReference type="GO" id="GO:0005829">
    <property type="term" value="C:cytosol"/>
    <property type="evidence" value="ECO:0007669"/>
    <property type="project" value="TreeGrafter"/>
</dbReference>
<dbReference type="Pfam" id="PF03765">
    <property type="entry name" value="CRAL_TRIO_N"/>
    <property type="match status" value="1"/>
</dbReference>
<evidence type="ECO:0000256" key="9">
    <source>
        <dbReference type="ARBA" id="ARBA00022824"/>
    </source>
</evidence>
<dbReference type="GO" id="GO:0043001">
    <property type="term" value="P:Golgi to plasma membrane protein transport"/>
    <property type="evidence" value="ECO:0007669"/>
    <property type="project" value="TreeGrafter"/>
</dbReference>
<evidence type="ECO:0000256" key="16">
    <source>
        <dbReference type="RuleBase" id="RU367059"/>
    </source>
</evidence>
<comment type="cofactor">
    <cofactor evidence="1">
        <name>heme b</name>
        <dbReference type="ChEBI" id="CHEBI:60344"/>
    </cofactor>
</comment>
<keyword evidence="12 16" id="KW-0445">Lipid transport</keyword>
<dbReference type="InterPro" id="IPR011074">
    <property type="entry name" value="CRAL/TRIO_N_dom"/>
</dbReference>
<comment type="catalytic activity">
    <reaction evidence="14">
        <text>a 1,2-diacyl-sn-glycero-3-phospho-(1D-myo-inositol)(in) = a 1,2-diacyl-sn-glycero-3-phospho-(1D-myo-inositol)(out)</text>
        <dbReference type="Rhea" id="RHEA:38691"/>
        <dbReference type="ChEBI" id="CHEBI:57880"/>
    </reaction>
    <physiologicalReaction direction="left-to-right" evidence="14">
        <dbReference type="Rhea" id="RHEA:38692"/>
    </physiologicalReaction>
</comment>
<dbReference type="GO" id="GO:0005789">
    <property type="term" value="C:endoplasmic reticulum membrane"/>
    <property type="evidence" value="ECO:0007669"/>
    <property type="project" value="UniProtKB-SubCell"/>
</dbReference>
<gene>
    <name evidence="19" type="ORF">A7C99_2317</name>
</gene>
<evidence type="ECO:0000313" key="19">
    <source>
        <dbReference type="EMBL" id="OAL66920.1"/>
    </source>
</evidence>
<dbReference type="AlphaFoldDB" id="A0A178F3G3"/>
<keyword evidence="7" id="KW-0349">Heme</keyword>
<dbReference type="Proteomes" id="UP000243015">
    <property type="component" value="Unassembled WGS sequence"/>
</dbReference>
<dbReference type="GO" id="GO:0046872">
    <property type="term" value="F:metal ion binding"/>
    <property type="evidence" value="ECO:0007669"/>
    <property type="project" value="UniProtKB-KW"/>
</dbReference>
<dbReference type="OrthoDB" id="75724at2759"/>
<name>A0A178F3G3_TRIRU</name>
<dbReference type="Gene3D" id="3.40.525.10">
    <property type="entry name" value="CRAL-TRIO lipid binding domain"/>
    <property type="match status" value="1"/>
</dbReference>
<evidence type="ECO:0000256" key="5">
    <source>
        <dbReference type="ARBA" id="ARBA00022448"/>
    </source>
</evidence>
<protein>
    <recommendedName>
        <fullName evidence="4 16">Phosphatidylinositol transfer protein SFH5</fullName>
        <shortName evidence="16">PITP SFH5</shortName>
    </recommendedName>
</protein>
<dbReference type="SUPFAM" id="SSF52087">
    <property type="entry name" value="CRAL/TRIO domain"/>
    <property type="match status" value="1"/>
</dbReference>
<evidence type="ECO:0000256" key="3">
    <source>
        <dbReference type="ARBA" id="ARBA00006667"/>
    </source>
</evidence>
<feature type="compositionally biased region" description="Basic and acidic residues" evidence="17">
    <location>
        <begin position="22"/>
        <end position="65"/>
    </location>
</feature>
<keyword evidence="13 16" id="KW-0472">Membrane</keyword>
<keyword evidence="5 16" id="KW-0813">Transport</keyword>
<dbReference type="GO" id="GO:0005886">
    <property type="term" value="C:plasma membrane"/>
    <property type="evidence" value="ECO:0007669"/>
    <property type="project" value="TreeGrafter"/>
</dbReference>
<feature type="region of interest" description="Disordered" evidence="17">
    <location>
        <begin position="365"/>
        <end position="455"/>
    </location>
</feature>
<dbReference type="InterPro" id="IPR001251">
    <property type="entry name" value="CRAL-TRIO_dom"/>
</dbReference>
<dbReference type="SMART" id="SM00516">
    <property type="entry name" value="SEC14"/>
    <property type="match status" value="1"/>
</dbReference>
<evidence type="ECO:0000256" key="1">
    <source>
        <dbReference type="ARBA" id="ARBA00001970"/>
    </source>
</evidence>
<feature type="compositionally biased region" description="Basic and acidic residues" evidence="17">
    <location>
        <begin position="366"/>
        <end position="410"/>
    </location>
</feature>
<dbReference type="InterPro" id="IPR042938">
    <property type="entry name" value="Sfh5"/>
</dbReference>
<evidence type="ECO:0000256" key="12">
    <source>
        <dbReference type="ARBA" id="ARBA00023055"/>
    </source>
</evidence>
<evidence type="ECO:0000256" key="7">
    <source>
        <dbReference type="ARBA" id="ARBA00022617"/>
    </source>
</evidence>
<evidence type="ECO:0000256" key="17">
    <source>
        <dbReference type="SAM" id="MobiDB-lite"/>
    </source>
</evidence>
<feature type="region of interest" description="Disordered" evidence="17">
    <location>
        <begin position="1"/>
        <end position="88"/>
    </location>
</feature>
<reference evidence="19 20" key="1">
    <citation type="submission" date="2016-05" db="EMBL/GenBank/DDBJ databases">
        <title>Genome sequencing of Trichophyton rubrum CMCC(F)T1i isolated from hair.</title>
        <authorList>
            <person name="Zhan P."/>
            <person name="Tao Y."/>
            <person name="Liu W."/>
        </authorList>
    </citation>
    <scope>NUCLEOTIDE SEQUENCE [LARGE SCALE GENOMIC DNA]</scope>
    <source>
        <strain evidence="20">CMCC(F)T1i</strain>
    </source>
</reference>
<dbReference type="GO" id="GO:0008526">
    <property type="term" value="F:phosphatidylinositol transfer activity"/>
    <property type="evidence" value="ECO:0007669"/>
    <property type="project" value="UniProtKB-UniRule"/>
</dbReference>
<evidence type="ECO:0000256" key="13">
    <source>
        <dbReference type="ARBA" id="ARBA00023136"/>
    </source>
</evidence>
<keyword evidence="9 16" id="KW-0256">Endoplasmic reticulum</keyword>
<dbReference type="InterPro" id="IPR036865">
    <property type="entry name" value="CRAL-TRIO_dom_sf"/>
</dbReference>
<sequence>MDKTQEKVEQPVAQTEAAAAVEAEKVEKAVEKADEKLVREKKDAEQTPSKPAEDKKDAEPAEQVKTEASGTATAQGKAEEPAPADNRPEYLTKHAGLAQFFDRLPAILKATGHNEMWGVTLKDVEDIPTVNIMIKFLRANEGNVKAAEEQLTKALEWRKEMKPLEIVKDMKFSAKKFKNLGFITTYGVGEAKSVFTWNIYGAVKNIDETFGDLKGFIKWRVALMELAIHELNLDKAKTVIPIIGEDPYQMFQVHDYQNVSFLRMSPTIRNASRETITVFSMAYPELLREKFFVNVPTVMGWVFTALKVFLSKNTIRKFHPITNGSALAREFGEAGAEFPKSYGGKSAELTESSMTVALIDDISQEQEAKVENENKTEPKTETGAETKAETKAEEPKAKEAPETKQEEAKTETSTAPVPEKTISEATDKPAGEANGTPKVAEETAPGPAPAAAPAN</sequence>
<feature type="compositionally biased region" description="Pro residues" evidence="17">
    <location>
        <begin position="446"/>
        <end position="455"/>
    </location>
</feature>
<dbReference type="Pfam" id="PF00650">
    <property type="entry name" value="CRAL_TRIO"/>
    <property type="match status" value="1"/>
</dbReference>
<keyword evidence="10 16" id="KW-0492">Microsome</keyword>
<organism evidence="19 20">
    <name type="scientific">Trichophyton rubrum</name>
    <name type="common">Athlete's foot fungus</name>
    <name type="synonym">Epidermophyton rubrum</name>
    <dbReference type="NCBI Taxonomy" id="5551"/>
    <lineage>
        <taxon>Eukaryota</taxon>
        <taxon>Fungi</taxon>
        <taxon>Dikarya</taxon>
        <taxon>Ascomycota</taxon>
        <taxon>Pezizomycotina</taxon>
        <taxon>Eurotiomycetes</taxon>
        <taxon>Eurotiomycetidae</taxon>
        <taxon>Onygenales</taxon>
        <taxon>Arthrodermataceae</taxon>
        <taxon>Trichophyton</taxon>
    </lineage>
</organism>
<dbReference type="InterPro" id="IPR036273">
    <property type="entry name" value="CRAL/TRIO_N_dom_sf"/>
</dbReference>
<dbReference type="GO" id="GO:0017157">
    <property type="term" value="P:regulation of exocytosis"/>
    <property type="evidence" value="ECO:0007669"/>
    <property type="project" value="TreeGrafter"/>
</dbReference>
<evidence type="ECO:0000256" key="14">
    <source>
        <dbReference type="ARBA" id="ARBA00024146"/>
    </source>
</evidence>
<comment type="similarity">
    <text evidence="3 16">Belongs to the SFH5 family.</text>
</comment>
<evidence type="ECO:0000256" key="8">
    <source>
        <dbReference type="ARBA" id="ARBA00022723"/>
    </source>
</evidence>
<evidence type="ECO:0000259" key="18">
    <source>
        <dbReference type="PROSITE" id="PS50191"/>
    </source>
</evidence>
<dbReference type="EMBL" id="LHPM01000012">
    <property type="protein sequence ID" value="OAL66920.1"/>
    <property type="molecule type" value="Genomic_DNA"/>
</dbReference>
<dbReference type="PROSITE" id="PS50191">
    <property type="entry name" value="CRAL_TRIO"/>
    <property type="match status" value="1"/>
</dbReference>
<feature type="domain" description="CRAL-TRIO" evidence="18">
    <location>
        <begin position="216"/>
        <end position="350"/>
    </location>
</feature>
<dbReference type="PANTHER" id="PTHR47669:SF1">
    <property type="entry name" value="PHOSPHATIDYLINOSITOL TRANSFER PROTEIN SFH5"/>
    <property type="match status" value="1"/>
</dbReference>
<proteinExistence type="inferred from homology"/>
<evidence type="ECO:0000256" key="2">
    <source>
        <dbReference type="ARBA" id="ARBA00004406"/>
    </source>
</evidence>
<dbReference type="CDD" id="cd00170">
    <property type="entry name" value="SEC14"/>
    <property type="match status" value="1"/>
</dbReference>
<evidence type="ECO:0000256" key="15">
    <source>
        <dbReference type="ARBA" id="ARBA00024180"/>
    </source>
</evidence>
<dbReference type="SUPFAM" id="SSF46938">
    <property type="entry name" value="CRAL/TRIO N-terminal domain"/>
    <property type="match status" value="1"/>
</dbReference>
<dbReference type="VEuPathDB" id="FungiDB:TERG_04576"/>
<accession>A0A178F3G3</accession>
<evidence type="ECO:0000256" key="6">
    <source>
        <dbReference type="ARBA" id="ARBA00022490"/>
    </source>
</evidence>
<keyword evidence="6 16" id="KW-0963">Cytoplasm</keyword>
<comment type="caution">
    <text evidence="19">The sequence shown here is derived from an EMBL/GenBank/DDBJ whole genome shotgun (WGS) entry which is preliminary data.</text>
</comment>